<sequence>MMSQPSPANLFGLLQDAKAPSRNPVFENALIAVALVCLAMGAALHSLPALNQSLFLSANQASAAIPADLRAFATVFGDGSIAACLAIGVFIRNPRALAYIFLAAVVAGILIQVPKHVFDASRPPGVLALDLFSVVGKAHKSNSFPSGHSATALVAATLVGLACGRVWLAVCLIAAGALAAFSRIAVGVHWPADVLAGSAIGILVAVLMFRGFADRPVQLPRWGAWLLTLALLVVSLNGFMHDTGYEQYAGVTGLRWISSGMAAGVALYWFAVLLWPVADWLAQKLFRESARQSLTRVFKFGMVGGSGFVVDMSLYALFHSVLGMNLLLARAIAYWLTSSWNWYLNRIFTFKDADNGRKRDQWAKYILMCLISFAPSMGTFYGLTHTSQFFMEHSQLALIAGVLAGALFNYVVAGFLIFKVYGQEDRAAETVAKAESAKQ</sequence>
<dbReference type="InterPro" id="IPR007267">
    <property type="entry name" value="GtrA_DPMS_TM"/>
</dbReference>
<keyword evidence="3 6" id="KW-0812">Transmembrane</keyword>
<dbReference type="PANTHER" id="PTHR38459:SF1">
    <property type="entry name" value="PROPHAGE BACTOPRENOL-LINKED GLUCOSE TRANSLOCASE HOMOLOG"/>
    <property type="match status" value="1"/>
</dbReference>
<protein>
    <submittedName>
        <fullName evidence="8">Putative flippase GtrA/membrane-associated phospholipid phosphatase</fullName>
    </submittedName>
</protein>
<dbReference type="SUPFAM" id="SSF48317">
    <property type="entry name" value="Acid phosphatase/Vanadium-dependent haloperoxidase"/>
    <property type="match status" value="1"/>
</dbReference>
<keyword evidence="9" id="KW-1185">Reference proteome</keyword>
<feature type="transmembrane region" description="Helical" evidence="6">
    <location>
        <begin position="29"/>
        <end position="50"/>
    </location>
</feature>
<evidence type="ECO:0000259" key="7">
    <source>
        <dbReference type="SMART" id="SM00014"/>
    </source>
</evidence>
<dbReference type="PANTHER" id="PTHR38459">
    <property type="entry name" value="PROPHAGE BACTOPRENOL-LINKED GLUCOSE TRANSLOCASE HOMOLOG"/>
    <property type="match status" value="1"/>
</dbReference>
<comment type="caution">
    <text evidence="8">The sequence shown here is derived from an EMBL/GenBank/DDBJ whole genome shotgun (WGS) entry which is preliminary data.</text>
</comment>
<evidence type="ECO:0000256" key="4">
    <source>
        <dbReference type="ARBA" id="ARBA00022989"/>
    </source>
</evidence>
<keyword evidence="4 6" id="KW-1133">Transmembrane helix</keyword>
<evidence type="ECO:0000313" key="9">
    <source>
        <dbReference type="Proteomes" id="UP000559987"/>
    </source>
</evidence>
<keyword evidence="5 6" id="KW-0472">Membrane</keyword>
<dbReference type="Proteomes" id="UP000559987">
    <property type="component" value="Unassembled WGS sequence"/>
</dbReference>
<evidence type="ECO:0000256" key="5">
    <source>
        <dbReference type="ARBA" id="ARBA00023136"/>
    </source>
</evidence>
<comment type="subcellular location">
    <subcellularLocation>
        <location evidence="1">Membrane</location>
        <topology evidence="1">Multi-pass membrane protein</topology>
    </subcellularLocation>
</comment>
<dbReference type="AlphaFoldDB" id="A0A839UMH7"/>
<accession>A0A839UMH7</accession>
<evidence type="ECO:0000256" key="3">
    <source>
        <dbReference type="ARBA" id="ARBA00022692"/>
    </source>
</evidence>
<dbReference type="Gene3D" id="1.20.144.10">
    <property type="entry name" value="Phosphatidic acid phosphatase type 2/haloperoxidase"/>
    <property type="match status" value="1"/>
</dbReference>
<feature type="transmembrane region" description="Helical" evidence="6">
    <location>
        <begin position="96"/>
        <end position="113"/>
    </location>
</feature>
<proteinExistence type="inferred from homology"/>
<dbReference type="InterPro" id="IPR051401">
    <property type="entry name" value="GtrA_CellWall_Glycosyl"/>
</dbReference>
<feature type="transmembrane region" description="Helical" evidence="6">
    <location>
        <begin position="194"/>
        <end position="212"/>
    </location>
</feature>
<evidence type="ECO:0000313" key="8">
    <source>
        <dbReference type="EMBL" id="MBB3168913.1"/>
    </source>
</evidence>
<feature type="transmembrane region" description="Helical" evidence="6">
    <location>
        <begin position="253"/>
        <end position="277"/>
    </location>
</feature>
<dbReference type="GO" id="GO:0005886">
    <property type="term" value="C:plasma membrane"/>
    <property type="evidence" value="ECO:0007669"/>
    <property type="project" value="TreeGrafter"/>
</dbReference>
<evidence type="ECO:0000256" key="1">
    <source>
        <dbReference type="ARBA" id="ARBA00004141"/>
    </source>
</evidence>
<feature type="transmembrane region" description="Helical" evidence="6">
    <location>
        <begin position="324"/>
        <end position="344"/>
    </location>
</feature>
<dbReference type="EMBL" id="JACHXZ010000003">
    <property type="protein sequence ID" value="MBB3168913.1"/>
    <property type="molecule type" value="Genomic_DNA"/>
</dbReference>
<organism evidence="8 9">
    <name type="scientific">Simiduia aestuariiviva</name>
    <dbReference type="NCBI Taxonomy" id="1510459"/>
    <lineage>
        <taxon>Bacteria</taxon>
        <taxon>Pseudomonadati</taxon>
        <taxon>Pseudomonadota</taxon>
        <taxon>Gammaproteobacteria</taxon>
        <taxon>Cellvibrionales</taxon>
        <taxon>Cellvibrionaceae</taxon>
        <taxon>Simiduia</taxon>
    </lineage>
</organism>
<evidence type="ECO:0000256" key="2">
    <source>
        <dbReference type="ARBA" id="ARBA00009399"/>
    </source>
</evidence>
<reference evidence="8 9" key="1">
    <citation type="submission" date="2020-08" db="EMBL/GenBank/DDBJ databases">
        <title>Genomic Encyclopedia of Type Strains, Phase III (KMG-III): the genomes of soil and plant-associated and newly described type strains.</title>
        <authorList>
            <person name="Whitman W."/>
        </authorList>
    </citation>
    <scope>NUCLEOTIDE SEQUENCE [LARGE SCALE GENOMIC DNA]</scope>
    <source>
        <strain evidence="8 9">CECT 8571</strain>
    </source>
</reference>
<dbReference type="Pfam" id="PF04138">
    <property type="entry name" value="GtrA_DPMS_TM"/>
    <property type="match status" value="1"/>
</dbReference>
<dbReference type="Pfam" id="PF01569">
    <property type="entry name" value="PAP2"/>
    <property type="match status" value="1"/>
</dbReference>
<name>A0A839UMH7_9GAMM</name>
<dbReference type="RefSeq" id="WP_183910424.1">
    <property type="nucleotide sequence ID" value="NZ_JACHXZ010000003.1"/>
</dbReference>
<feature type="transmembrane region" description="Helical" evidence="6">
    <location>
        <begin position="224"/>
        <end position="241"/>
    </location>
</feature>
<feature type="transmembrane region" description="Helical" evidence="6">
    <location>
        <begin position="365"/>
        <end position="384"/>
    </location>
</feature>
<feature type="transmembrane region" description="Helical" evidence="6">
    <location>
        <begin position="396"/>
        <end position="418"/>
    </location>
</feature>
<comment type="similarity">
    <text evidence="2">Belongs to the GtrA family.</text>
</comment>
<gene>
    <name evidence="8" type="ORF">FHS30_002121</name>
</gene>
<dbReference type="GO" id="GO:0000271">
    <property type="term" value="P:polysaccharide biosynthetic process"/>
    <property type="evidence" value="ECO:0007669"/>
    <property type="project" value="InterPro"/>
</dbReference>
<dbReference type="InterPro" id="IPR000326">
    <property type="entry name" value="PAP2/HPO"/>
</dbReference>
<dbReference type="SMART" id="SM00014">
    <property type="entry name" value="acidPPc"/>
    <property type="match status" value="1"/>
</dbReference>
<feature type="transmembrane region" description="Helical" evidence="6">
    <location>
        <begin position="71"/>
        <end position="90"/>
    </location>
</feature>
<evidence type="ECO:0000256" key="6">
    <source>
        <dbReference type="SAM" id="Phobius"/>
    </source>
</evidence>
<dbReference type="InterPro" id="IPR036938">
    <property type="entry name" value="PAP2/HPO_sf"/>
</dbReference>
<feature type="domain" description="Phosphatidic acid phosphatase type 2/haloperoxidase" evidence="7">
    <location>
        <begin position="96"/>
        <end position="209"/>
    </location>
</feature>